<dbReference type="GO" id="GO:0003676">
    <property type="term" value="F:nucleic acid binding"/>
    <property type="evidence" value="ECO:0007669"/>
    <property type="project" value="InterPro"/>
</dbReference>
<dbReference type="PANTHER" id="PTHR10948">
    <property type="entry name" value="TRANSPOSASE"/>
    <property type="match status" value="1"/>
</dbReference>
<dbReference type="InterPro" id="IPR053392">
    <property type="entry name" value="Transposase_IS30-like"/>
</dbReference>
<dbReference type="InterPro" id="IPR012337">
    <property type="entry name" value="RNaseH-like_sf"/>
</dbReference>
<dbReference type="RefSeq" id="WP_125323301.1">
    <property type="nucleotide sequence ID" value="NZ_RSFA01000147.1"/>
</dbReference>
<gene>
    <name evidence="2" type="ORF">EJA03_18970</name>
</gene>
<feature type="domain" description="Integrase catalytic" evidence="1">
    <location>
        <begin position="82"/>
        <end position="243"/>
    </location>
</feature>
<dbReference type="GO" id="GO:0015074">
    <property type="term" value="P:DNA integration"/>
    <property type="evidence" value="ECO:0007669"/>
    <property type="project" value="InterPro"/>
</dbReference>
<sequence>MSAATAAFSRLFSISCAPPDVISGELNLKHDIQISESTIYRYIQRDREQGGLLYQLLPHRGKPYKTHSGSGDRVNIKNRVGIENRPEIADEKTELGHFEIDTIFGAGQKSFLLTLVDKMSKSVVIRKLANKQANTVVEAFKDVHGSTFYDFKTLTSDNGSEFAAHEDIADITGSDFFFARPYHSWERGLNEHTNGLIRRFYPKGTDFNKVSEEEIAELEHILNTRGRASLGYRSPNDVFLEHLMAA</sequence>
<dbReference type="Pfam" id="PF00665">
    <property type="entry name" value="rve"/>
    <property type="match status" value="1"/>
</dbReference>
<organism evidence="2 3">
    <name type="scientific">Vibrio pectenicida</name>
    <dbReference type="NCBI Taxonomy" id="62763"/>
    <lineage>
        <taxon>Bacteria</taxon>
        <taxon>Pseudomonadati</taxon>
        <taxon>Pseudomonadota</taxon>
        <taxon>Gammaproteobacteria</taxon>
        <taxon>Vibrionales</taxon>
        <taxon>Vibrionaceae</taxon>
        <taxon>Vibrio</taxon>
    </lineage>
</organism>
<dbReference type="SUPFAM" id="SSF53098">
    <property type="entry name" value="Ribonuclease H-like"/>
    <property type="match status" value="1"/>
</dbReference>
<dbReference type="GO" id="GO:0032196">
    <property type="term" value="P:transposition"/>
    <property type="evidence" value="ECO:0007669"/>
    <property type="project" value="TreeGrafter"/>
</dbReference>
<dbReference type="InterPro" id="IPR036397">
    <property type="entry name" value="RNaseH_sf"/>
</dbReference>
<evidence type="ECO:0000313" key="2">
    <source>
        <dbReference type="EMBL" id="RSD28576.1"/>
    </source>
</evidence>
<evidence type="ECO:0000313" key="3">
    <source>
        <dbReference type="Proteomes" id="UP000269041"/>
    </source>
</evidence>
<dbReference type="InterPro" id="IPR051917">
    <property type="entry name" value="Transposase-Integrase"/>
</dbReference>
<dbReference type="NCBIfam" id="NF033563">
    <property type="entry name" value="transpos_IS30"/>
    <property type="match status" value="1"/>
</dbReference>
<name>A0A3R9E8S9_9VIBR</name>
<accession>A0A3R9E8S9</accession>
<dbReference type="GO" id="GO:0004803">
    <property type="term" value="F:transposase activity"/>
    <property type="evidence" value="ECO:0007669"/>
    <property type="project" value="TreeGrafter"/>
</dbReference>
<proteinExistence type="predicted"/>
<evidence type="ECO:0000259" key="1">
    <source>
        <dbReference type="PROSITE" id="PS50994"/>
    </source>
</evidence>
<protein>
    <submittedName>
        <fullName evidence="2">IS30 family transposase</fullName>
    </submittedName>
</protein>
<dbReference type="PANTHER" id="PTHR10948:SF23">
    <property type="entry name" value="TRANSPOSASE INSI FOR INSERTION SEQUENCE ELEMENT IS30A-RELATED"/>
    <property type="match status" value="1"/>
</dbReference>
<dbReference type="OrthoDB" id="9803231at2"/>
<dbReference type="InterPro" id="IPR001584">
    <property type="entry name" value="Integrase_cat-core"/>
</dbReference>
<dbReference type="GO" id="GO:0005829">
    <property type="term" value="C:cytosol"/>
    <property type="evidence" value="ECO:0007669"/>
    <property type="project" value="TreeGrafter"/>
</dbReference>
<dbReference type="EMBL" id="RSFA01000147">
    <property type="protein sequence ID" value="RSD28576.1"/>
    <property type="molecule type" value="Genomic_DNA"/>
</dbReference>
<comment type="caution">
    <text evidence="2">The sequence shown here is derived from an EMBL/GenBank/DDBJ whole genome shotgun (WGS) entry which is preliminary data.</text>
</comment>
<keyword evidence="3" id="KW-1185">Reference proteome</keyword>
<dbReference type="PROSITE" id="PS50994">
    <property type="entry name" value="INTEGRASE"/>
    <property type="match status" value="1"/>
</dbReference>
<dbReference type="Proteomes" id="UP000269041">
    <property type="component" value="Unassembled WGS sequence"/>
</dbReference>
<dbReference type="Gene3D" id="3.30.420.10">
    <property type="entry name" value="Ribonuclease H-like superfamily/Ribonuclease H"/>
    <property type="match status" value="1"/>
</dbReference>
<reference evidence="2 3" key="1">
    <citation type="submission" date="2018-12" db="EMBL/GenBank/DDBJ databases">
        <title>Genomic taxonomy of the Vibrionaceae family.</title>
        <authorList>
            <person name="Gomez-Gil B."/>
            <person name="Enciso-Ibarra K."/>
        </authorList>
    </citation>
    <scope>NUCLEOTIDE SEQUENCE [LARGE SCALE GENOMIC DNA]</scope>
    <source>
        <strain evidence="2 3">CAIM 594</strain>
    </source>
</reference>
<dbReference type="AlphaFoldDB" id="A0A3R9E8S9"/>